<reference evidence="3" key="2">
    <citation type="submission" date="2015-01" db="EMBL/GenBank/DDBJ databases">
        <title>Evolutionary Origins and Diversification of the Mycorrhizal Mutualists.</title>
        <authorList>
            <consortium name="DOE Joint Genome Institute"/>
            <consortium name="Mycorrhizal Genomics Consortium"/>
            <person name="Kohler A."/>
            <person name="Kuo A."/>
            <person name="Nagy L.G."/>
            <person name="Floudas D."/>
            <person name="Copeland A."/>
            <person name="Barry K.W."/>
            <person name="Cichocki N."/>
            <person name="Veneault-Fourrey C."/>
            <person name="LaButti K."/>
            <person name="Lindquist E.A."/>
            <person name="Lipzen A."/>
            <person name="Lundell T."/>
            <person name="Morin E."/>
            <person name="Murat C."/>
            <person name="Riley R."/>
            <person name="Ohm R."/>
            <person name="Sun H."/>
            <person name="Tunlid A."/>
            <person name="Henrissat B."/>
            <person name="Grigoriev I.V."/>
            <person name="Hibbett D.S."/>
            <person name="Martin F."/>
        </authorList>
    </citation>
    <scope>NUCLEOTIDE SEQUENCE [LARGE SCALE GENOMIC DNA]</scope>
    <source>
        <strain evidence="3">Ve08.2h10</strain>
    </source>
</reference>
<name>A0A0D0D7Q4_9AGAM</name>
<dbReference type="STRING" id="930991.A0A0D0D7Q4"/>
<feature type="non-terminal residue" evidence="2">
    <location>
        <position position="1"/>
    </location>
</feature>
<organism evidence="2 3">
    <name type="scientific">Paxillus rubicundulus Ve08.2h10</name>
    <dbReference type="NCBI Taxonomy" id="930991"/>
    <lineage>
        <taxon>Eukaryota</taxon>
        <taxon>Fungi</taxon>
        <taxon>Dikarya</taxon>
        <taxon>Basidiomycota</taxon>
        <taxon>Agaricomycotina</taxon>
        <taxon>Agaricomycetes</taxon>
        <taxon>Agaricomycetidae</taxon>
        <taxon>Boletales</taxon>
        <taxon>Paxilineae</taxon>
        <taxon>Paxillaceae</taxon>
        <taxon>Paxillus</taxon>
    </lineage>
</organism>
<feature type="region of interest" description="Disordered" evidence="1">
    <location>
        <begin position="90"/>
        <end position="116"/>
    </location>
</feature>
<feature type="compositionally biased region" description="Basic residues" evidence="1">
    <location>
        <begin position="90"/>
        <end position="103"/>
    </location>
</feature>
<evidence type="ECO:0000313" key="2">
    <source>
        <dbReference type="EMBL" id="KIK72995.1"/>
    </source>
</evidence>
<gene>
    <name evidence="2" type="ORF">PAXRUDRAFT_179524</name>
</gene>
<accession>A0A0D0D7Q4</accession>
<protein>
    <submittedName>
        <fullName evidence="2">Uncharacterized protein</fullName>
    </submittedName>
</protein>
<dbReference type="Proteomes" id="UP000054538">
    <property type="component" value="Unassembled WGS sequence"/>
</dbReference>
<dbReference type="HOGENOM" id="CLU_157667_0_0_1"/>
<dbReference type="AlphaFoldDB" id="A0A0D0D7Q4"/>
<evidence type="ECO:0000313" key="3">
    <source>
        <dbReference type="Proteomes" id="UP000054538"/>
    </source>
</evidence>
<keyword evidence="3" id="KW-1185">Reference proteome</keyword>
<dbReference type="InParanoid" id="A0A0D0D7Q4"/>
<reference evidence="2 3" key="1">
    <citation type="submission" date="2014-04" db="EMBL/GenBank/DDBJ databases">
        <authorList>
            <consortium name="DOE Joint Genome Institute"/>
            <person name="Kuo A."/>
            <person name="Kohler A."/>
            <person name="Jargeat P."/>
            <person name="Nagy L.G."/>
            <person name="Floudas D."/>
            <person name="Copeland A."/>
            <person name="Barry K.W."/>
            <person name="Cichocki N."/>
            <person name="Veneault-Fourrey C."/>
            <person name="LaButti K."/>
            <person name="Lindquist E.A."/>
            <person name="Lipzen A."/>
            <person name="Lundell T."/>
            <person name="Morin E."/>
            <person name="Murat C."/>
            <person name="Sun H."/>
            <person name="Tunlid A."/>
            <person name="Henrissat B."/>
            <person name="Grigoriev I.V."/>
            <person name="Hibbett D.S."/>
            <person name="Martin F."/>
            <person name="Nordberg H.P."/>
            <person name="Cantor M.N."/>
            <person name="Hua S.X."/>
        </authorList>
    </citation>
    <scope>NUCLEOTIDE SEQUENCE [LARGE SCALE GENOMIC DNA]</scope>
    <source>
        <strain evidence="2 3">Ve08.2h10</strain>
    </source>
</reference>
<sequence length="116" mass="12964">SLLCSVNVQHNCAANGCTDAAFTTVYEEHEVTYKKEKQMEHRSLDDVVLNTAQMRDAIYVQNLRMRADQLDRDQAIHAGAAAEIEAQKLKAQKVRQPLKKASGRSRLMASATPHLN</sequence>
<evidence type="ECO:0000256" key="1">
    <source>
        <dbReference type="SAM" id="MobiDB-lite"/>
    </source>
</evidence>
<dbReference type="OrthoDB" id="2676663at2759"/>
<dbReference type="EMBL" id="KN830214">
    <property type="protein sequence ID" value="KIK72995.1"/>
    <property type="molecule type" value="Genomic_DNA"/>
</dbReference>
<proteinExistence type="predicted"/>